<feature type="chain" id="PRO_5001795065" description="DNA primase large subunit C-terminal domain-containing protein" evidence="8">
    <location>
        <begin position="26"/>
        <end position="499"/>
    </location>
</feature>
<evidence type="ECO:0000259" key="9">
    <source>
        <dbReference type="Pfam" id="PF04104"/>
    </source>
</evidence>
<keyword evidence="2" id="KW-0004">4Fe-4S</keyword>
<keyword evidence="5" id="KW-0479">Metal-binding</keyword>
<comment type="cofactor">
    <cofactor evidence="1">
        <name>[4Fe-4S] cluster</name>
        <dbReference type="ChEBI" id="CHEBI:49883"/>
    </cofactor>
</comment>
<dbReference type="PANTHER" id="PTHR10537:SF4">
    <property type="entry name" value="DNA PRIMASE LARGE SUBUNIT"/>
    <property type="match status" value="1"/>
</dbReference>
<dbReference type="Pfam" id="PF04104">
    <property type="entry name" value="DNA_primase_lrg"/>
    <property type="match status" value="1"/>
</dbReference>
<sequence>MVFYLLPPLRCVSLATFWQAALCRARFLVSVLQCHGDLGSFEELLLRWHGTEGADFTIEQSRQDVLSHFLLSSLLFDEQWSWTFMRKAELALFKLRIALLTDKELVKSLRHLYRDSKSFADLSRDFSDTLTALKRFGFGHFVETFRKMGANSFFPIAHLLVPFTAVLEPVSRRMVRLQRGFAFVTADCFDHVLSFLFASCMEMRRSCANIRKPPTLDERLLFIASEVKAFIKSACPELNAIGRALDGTFLISSEQVDTLQSILPPCMLHLHKQLRSSHRLRHHARVQYTLFLKDIGMPVEESLKFWSTEFDIPCKDSSCRHNWSTEKRRYTYNILHLHGLAGGRKNYSCRTCESLQVSKFSSDLTFLANDCGCPFRCFDDEKLRHFLLSSYPLSLNLITYILQERAKERYNNSCLLVKRAICTSSAIAPSVLSAAQSFRRSLSCNSFALKLNSSLSNVNLSDHKVAEVTKSISSLAFRNPVSFFTDVLSSVSLNDSDVQ</sequence>
<dbReference type="GO" id="GO:0006269">
    <property type="term" value="P:DNA replication, synthesis of primer"/>
    <property type="evidence" value="ECO:0007669"/>
    <property type="project" value="UniProtKB-KW"/>
</dbReference>
<proteinExistence type="predicted"/>
<evidence type="ECO:0000256" key="8">
    <source>
        <dbReference type="SAM" id="SignalP"/>
    </source>
</evidence>
<name>A0A085M5B4_9BILA</name>
<evidence type="ECO:0000256" key="6">
    <source>
        <dbReference type="ARBA" id="ARBA00023004"/>
    </source>
</evidence>
<feature type="domain" description="DNA primase large subunit C-terminal" evidence="9">
    <location>
        <begin position="260"/>
        <end position="416"/>
    </location>
</feature>
<evidence type="ECO:0000256" key="1">
    <source>
        <dbReference type="ARBA" id="ARBA00001966"/>
    </source>
</evidence>
<keyword evidence="8" id="KW-0732">Signal</keyword>
<accession>A0A085M5B4</accession>
<keyword evidence="3" id="KW-0639">Primosome</keyword>
<organism evidence="10 11">
    <name type="scientific">Trichuris suis</name>
    <name type="common">pig whipworm</name>
    <dbReference type="NCBI Taxonomy" id="68888"/>
    <lineage>
        <taxon>Eukaryota</taxon>
        <taxon>Metazoa</taxon>
        <taxon>Ecdysozoa</taxon>
        <taxon>Nematoda</taxon>
        <taxon>Enoplea</taxon>
        <taxon>Dorylaimia</taxon>
        <taxon>Trichinellida</taxon>
        <taxon>Trichuridae</taxon>
        <taxon>Trichuris</taxon>
    </lineage>
</organism>
<evidence type="ECO:0000256" key="5">
    <source>
        <dbReference type="ARBA" id="ARBA00022723"/>
    </source>
</evidence>
<dbReference type="InterPro" id="IPR058560">
    <property type="entry name" value="DNA_primase_C"/>
</dbReference>
<evidence type="ECO:0000313" key="11">
    <source>
        <dbReference type="Proteomes" id="UP000030764"/>
    </source>
</evidence>
<dbReference type="Pfam" id="PF26466">
    <property type="entry name" value="DNA_primase_lrg_N"/>
    <property type="match status" value="1"/>
</dbReference>
<keyword evidence="4" id="KW-0235">DNA replication</keyword>
<feature type="signal peptide" evidence="8">
    <location>
        <begin position="1"/>
        <end position="25"/>
    </location>
</feature>
<reference evidence="10 11" key="1">
    <citation type="journal article" date="2014" name="Nat. Genet.">
        <title>Genome and transcriptome of the porcine whipworm Trichuris suis.</title>
        <authorList>
            <person name="Jex A.R."/>
            <person name="Nejsum P."/>
            <person name="Schwarz E.M."/>
            <person name="Hu L."/>
            <person name="Young N.D."/>
            <person name="Hall R.S."/>
            <person name="Korhonen P.K."/>
            <person name="Liao S."/>
            <person name="Thamsborg S."/>
            <person name="Xia J."/>
            <person name="Xu P."/>
            <person name="Wang S."/>
            <person name="Scheerlinck J.P."/>
            <person name="Hofmann A."/>
            <person name="Sternberg P.W."/>
            <person name="Wang J."/>
            <person name="Gasser R.B."/>
        </authorList>
    </citation>
    <scope>NUCLEOTIDE SEQUENCE [LARGE SCALE GENOMIC DNA]</scope>
    <source>
        <strain evidence="10">DCEP-RM93M</strain>
    </source>
</reference>
<dbReference type="GO" id="GO:0005658">
    <property type="term" value="C:alpha DNA polymerase:primase complex"/>
    <property type="evidence" value="ECO:0007669"/>
    <property type="project" value="TreeGrafter"/>
</dbReference>
<dbReference type="InterPro" id="IPR007238">
    <property type="entry name" value="DNA_primase_lsu_euk/arc"/>
</dbReference>
<evidence type="ECO:0000256" key="3">
    <source>
        <dbReference type="ARBA" id="ARBA00022515"/>
    </source>
</evidence>
<dbReference type="PANTHER" id="PTHR10537">
    <property type="entry name" value="DNA PRIMASE LARGE SUBUNIT"/>
    <property type="match status" value="1"/>
</dbReference>
<dbReference type="GO" id="GO:0051539">
    <property type="term" value="F:4 iron, 4 sulfur cluster binding"/>
    <property type="evidence" value="ECO:0007669"/>
    <property type="project" value="UniProtKB-KW"/>
</dbReference>
<dbReference type="GO" id="GO:0046872">
    <property type="term" value="F:metal ion binding"/>
    <property type="evidence" value="ECO:0007669"/>
    <property type="project" value="UniProtKB-KW"/>
</dbReference>
<feature type="non-terminal residue" evidence="10">
    <location>
        <position position="499"/>
    </location>
</feature>
<evidence type="ECO:0000256" key="2">
    <source>
        <dbReference type="ARBA" id="ARBA00022485"/>
    </source>
</evidence>
<dbReference type="EMBL" id="KL363228">
    <property type="protein sequence ID" value="KFD52410.1"/>
    <property type="molecule type" value="Genomic_DNA"/>
</dbReference>
<dbReference type="AlphaFoldDB" id="A0A085M5B4"/>
<evidence type="ECO:0000256" key="7">
    <source>
        <dbReference type="ARBA" id="ARBA00023014"/>
    </source>
</evidence>
<evidence type="ECO:0000256" key="4">
    <source>
        <dbReference type="ARBA" id="ARBA00022705"/>
    </source>
</evidence>
<evidence type="ECO:0000313" key="10">
    <source>
        <dbReference type="EMBL" id="KFD52410.1"/>
    </source>
</evidence>
<dbReference type="GO" id="GO:0006270">
    <property type="term" value="P:DNA replication initiation"/>
    <property type="evidence" value="ECO:0007669"/>
    <property type="project" value="TreeGrafter"/>
</dbReference>
<dbReference type="Proteomes" id="UP000030764">
    <property type="component" value="Unassembled WGS sequence"/>
</dbReference>
<gene>
    <name evidence="10" type="ORF">M513_06791</name>
</gene>
<protein>
    <recommendedName>
        <fullName evidence="9">DNA primase large subunit C-terminal domain-containing protein</fullName>
    </recommendedName>
</protein>
<keyword evidence="7" id="KW-0411">Iron-sulfur</keyword>
<keyword evidence="11" id="KW-1185">Reference proteome</keyword>
<keyword evidence="6" id="KW-0408">Iron</keyword>
<dbReference type="Gene3D" id="1.20.930.80">
    <property type="match status" value="1"/>
</dbReference>